<dbReference type="EMBL" id="BBNQ01000003">
    <property type="protein sequence ID" value="GAL61805.1"/>
    <property type="molecule type" value="Genomic_DNA"/>
</dbReference>
<organism evidence="2 3">
    <name type="scientific">Algibacter lectus</name>
    <dbReference type="NCBI Taxonomy" id="221126"/>
    <lineage>
        <taxon>Bacteria</taxon>
        <taxon>Pseudomonadati</taxon>
        <taxon>Bacteroidota</taxon>
        <taxon>Flavobacteriia</taxon>
        <taxon>Flavobacteriales</taxon>
        <taxon>Flavobacteriaceae</taxon>
        <taxon>Algibacter</taxon>
    </lineage>
</organism>
<dbReference type="SUPFAM" id="SSF144052">
    <property type="entry name" value="Thermophilic metalloprotease-like"/>
    <property type="match status" value="1"/>
</dbReference>
<evidence type="ECO:0000313" key="2">
    <source>
        <dbReference type="EMBL" id="GAL61805.1"/>
    </source>
</evidence>
<dbReference type="InterPro" id="IPR058739">
    <property type="entry name" value="NicX"/>
</dbReference>
<keyword evidence="2" id="KW-0645">Protease</keyword>
<dbReference type="GO" id="GO:0046872">
    <property type="term" value="F:metal ion binding"/>
    <property type="evidence" value="ECO:0007669"/>
    <property type="project" value="UniProtKB-KW"/>
</dbReference>
<dbReference type="Pfam" id="PF26233">
    <property type="entry name" value="NicX"/>
    <property type="match status" value="1"/>
</dbReference>
<dbReference type="Proteomes" id="UP000029644">
    <property type="component" value="Unassembled WGS sequence"/>
</dbReference>
<evidence type="ECO:0000313" key="3">
    <source>
        <dbReference type="Proteomes" id="UP000029644"/>
    </source>
</evidence>
<gene>
    <name evidence="2" type="ORF">JCM19300_1628</name>
</gene>
<dbReference type="PANTHER" id="PTHR34448">
    <property type="entry name" value="AMINOPEPTIDASE"/>
    <property type="match status" value="1"/>
</dbReference>
<sequence length="347" mass="38197">MIENLQSKIARVSKILIEDMFQVKPGETVAITADLPSDRAIVDAFAAAASVAGGIPMIILVPRAEQESQAGMPYWPSEALTAALCKADVWIEANSMVLLYSDIWEIAMRDNKKLRYLIIGNSSIESLDRIFTGFDIQSLKQLLTKTREKVLACNTVKITSKNGTNVSYDIDLNYAFDIDDGDYSKPKFGTAPGFVNIVPKIGSMNGNIVFDFLQNGEQGSPLEFVMKHSEIVDVKGEKEAAEKFKIYLGSFNDPNMYKISHNMLGLNPKVTTLSGDVAEDERIWGGADFGFGHTSPMDMPPLGQVAKSHFDGVVTKVSVFLDDIQIFDNGVVCHPDLKPYTLNLLKN</sequence>
<dbReference type="InterPro" id="IPR052170">
    <property type="entry name" value="M29_Exopeptidase"/>
</dbReference>
<dbReference type="PANTHER" id="PTHR34448:SF1">
    <property type="entry name" value="BLL6088 PROTEIN"/>
    <property type="match status" value="1"/>
</dbReference>
<proteinExistence type="predicted"/>
<accession>A0A090VAG5</accession>
<reference evidence="2 3" key="1">
    <citation type="journal article" date="2014" name="Genome Announc.">
        <title>Draft Genome Sequences of Marine Flavobacterium Algibacter lectus Strains SS8 and NR4.</title>
        <authorList>
            <person name="Takatani N."/>
            <person name="Nakanishi M."/>
            <person name="Meirelles P."/>
            <person name="Mino S."/>
            <person name="Suda W."/>
            <person name="Oshima K."/>
            <person name="Hattori M."/>
            <person name="Ohkuma M."/>
            <person name="Hosokawa M."/>
            <person name="Miyashita K."/>
            <person name="Thompson F.L."/>
            <person name="Niwa A."/>
            <person name="Sawabe T."/>
            <person name="Sawabe T."/>
        </authorList>
    </citation>
    <scope>NUCLEOTIDE SEQUENCE [LARGE SCALE GENOMIC DNA]</scope>
    <source>
        <strain evidence="2 3">JCM 19300</strain>
    </source>
</reference>
<dbReference type="OrthoDB" id="9803993at2"/>
<name>A0A090VAG5_9FLAO</name>
<dbReference type="AlphaFoldDB" id="A0A090VAG5"/>
<dbReference type="RefSeq" id="WP_042503671.1">
    <property type="nucleotide sequence ID" value="NZ_BBNQ01000003.1"/>
</dbReference>
<evidence type="ECO:0000256" key="1">
    <source>
        <dbReference type="ARBA" id="ARBA00022723"/>
    </source>
</evidence>
<protein>
    <submittedName>
        <fullName evidence="2">Leucyl aminopeptidase</fullName>
    </submittedName>
</protein>
<keyword evidence="1" id="KW-0479">Metal-binding</keyword>
<dbReference type="GO" id="GO:0004177">
    <property type="term" value="F:aminopeptidase activity"/>
    <property type="evidence" value="ECO:0007669"/>
    <property type="project" value="UniProtKB-KW"/>
</dbReference>
<keyword evidence="2" id="KW-0378">Hydrolase</keyword>
<keyword evidence="2" id="KW-0031">Aminopeptidase</keyword>
<comment type="caution">
    <text evidence="2">The sequence shown here is derived from an EMBL/GenBank/DDBJ whole genome shotgun (WGS) entry which is preliminary data.</text>
</comment>